<dbReference type="InterPro" id="IPR007227">
    <property type="entry name" value="Cell_shape_determining_MreD"/>
</dbReference>
<dbReference type="STRING" id="317025.Tcr_1632"/>
<dbReference type="OrthoDB" id="6647425at2"/>
<dbReference type="PANTHER" id="PTHR37484:SF1">
    <property type="entry name" value="ROD SHAPE-DETERMINING PROTEIN MRED"/>
    <property type="match status" value="1"/>
</dbReference>
<keyword evidence="5" id="KW-0133">Cell shape</keyword>
<organism evidence="9">
    <name type="scientific">Hydrogenovibrio crunogenus (strain DSM 25203 / XCL-2)</name>
    <name type="common">Thiomicrospira crunogena</name>
    <dbReference type="NCBI Taxonomy" id="317025"/>
    <lineage>
        <taxon>Bacteria</taxon>
        <taxon>Pseudomonadati</taxon>
        <taxon>Pseudomonadota</taxon>
        <taxon>Gammaproteobacteria</taxon>
        <taxon>Thiotrichales</taxon>
        <taxon>Piscirickettsiaceae</taxon>
        <taxon>Hydrogenovibrio</taxon>
    </lineage>
</organism>
<feature type="transmembrane region" description="Helical" evidence="8">
    <location>
        <begin position="110"/>
        <end position="131"/>
    </location>
</feature>
<sequence>MSDKVFSLRFSDIKWLLIFSYFISVVIDSMMILSFNINFVPYFTLLILLFWSTQILNQTHLFSAFALGLLFDASMNTPLGSHSLIFVTITFLMLRSRLRFKGYPLWQQSMIVGSYFIIFQAMSWFIFHPVLVGNALLYYWIEPLLAILIWPVLTQVMHRLTHRSVFS</sequence>
<evidence type="ECO:0000256" key="3">
    <source>
        <dbReference type="ARBA" id="ARBA00022475"/>
    </source>
</evidence>
<dbReference type="GO" id="GO:0008360">
    <property type="term" value="P:regulation of cell shape"/>
    <property type="evidence" value="ECO:0007669"/>
    <property type="project" value="UniProtKB-KW"/>
</dbReference>
<evidence type="ECO:0000256" key="1">
    <source>
        <dbReference type="ARBA" id="ARBA00004651"/>
    </source>
</evidence>
<feature type="transmembrane region" description="Helical" evidence="8">
    <location>
        <begin position="137"/>
        <end position="157"/>
    </location>
</feature>
<dbReference type="AlphaFoldDB" id="Q31F49"/>
<dbReference type="PANTHER" id="PTHR37484">
    <property type="entry name" value="ROD SHAPE-DETERMINING PROTEIN MRED"/>
    <property type="match status" value="1"/>
</dbReference>
<evidence type="ECO:0000256" key="2">
    <source>
        <dbReference type="ARBA" id="ARBA00007776"/>
    </source>
</evidence>
<keyword evidence="6 8" id="KW-1133">Transmembrane helix</keyword>
<feature type="transmembrane region" description="Helical" evidence="8">
    <location>
        <begin position="42"/>
        <end position="67"/>
    </location>
</feature>
<keyword evidence="7 8" id="KW-0472">Membrane</keyword>
<evidence type="ECO:0000256" key="5">
    <source>
        <dbReference type="ARBA" id="ARBA00022960"/>
    </source>
</evidence>
<comment type="similarity">
    <text evidence="2">Belongs to the MreD family.</text>
</comment>
<accession>Q31F49</accession>
<gene>
    <name evidence="9" type="ordered locus">Tcr_1632</name>
</gene>
<dbReference type="InterPro" id="IPR026034">
    <property type="entry name" value="MreD_proteobac"/>
</dbReference>
<dbReference type="KEGG" id="tcx:Tcr_1632"/>
<evidence type="ECO:0000256" key="4">
    <source>
        <dbReference type="ARBA" id="ARBA00022692"/>
    </source>
</evidence>
<evidence type="ECO:0000256" key="7">
    <source>
        <dbReference type="ARBA" id="ARBA00023136"/>
    </source>
</evidence>
<keyword evidence="4 8" id="KW-0812">Transmembrane</keyword>
<keyword evidence="3" id="KW-1003">Cell membrane</keyword>
<evidence type="ECO:0000313" key="9">
    <source>
        <dbReference type="EMBL" id="ABB42224.1"/>
    </source>
</evidence>
<dbReference type="EMBL" id="CP000109">
    <property type="protein sequence ID" value="ABB42224.1"/>
    <property type="molecule type" value="Genomic_DNA"/>
</dbReference>
<dbReference type="GO" id="GO:0005886">
    <property type="term" value="C:plasma membrane"/>
    <property type="evidence" value="ECO:0007669"/>
    <property type="project" value="UniProtKB-SubCell"/>
</dbReference>
<evidence type="ECO:0000256" key="8">
    <source>
        <dbReference type="SAM" id="Phobius"/>
    </source>
</evidence>
<evidence type="ECO:0000256" key="6">
    <source>
        <dbReference type="ARBA" id="ARBA00022989"/>
    </source>
</evidence>
<dbReference type="NCBIfam" id="TIGR03426">
    <property type="entry name" value="shape_MreD"/>
    <property type="match status" value="1"/>
</dbReference>
<dbReference type="Pfam" id="PF04093">
    <property type="entry name" value="MreD"/>
    <property type="match status" value="1"/>
</dbReference>
<proteinExistence type="inferred from homology"/>
<feature type="transmembrane region" description="Helical" evidence="8">
    <location>
        <begin position="15"/>
        <end position="35"/>
    </location>
</feature>
<reference evidence="9" key="1">
    <citation type="submission" date="2006-07" db="EMBL/GenBank/DDBJ databases">
        <title>Complete sequence of Thiomicrospira crunogena XCL-2.</title>
        <authorList>
            <consortium name="US DOE Joint Genome Institute"/>
            <person name="Copeland A."/>
            <person name="Lucas S."/>
            <person name="Lapidus A."/>
            <person name="Barry K."/>
            <person name="Detter J.C."/>
            <person name="Glavina del Rio T."/>
            <person name="Hammon N."/>
            <person name="Israni S."/>
            <person name="Dalin E."/>
            <person name="Tice H."/>
            <person name="Pitluck S."/>
            <person name="Chain P."/>
            <person name="Malfatti S."/>
            <person name="Shin M."/>
            <person name="Vergez L."/>
            <person name="Schmutz J."/>
            <person name="Larimer F."/>
            <person name="Land M."/>
            <person name="Hauser L."/>
            <person name="Kyrpides N."/>
            <person name="Lykidis A."/>
            <person name="Scott K.M."/>
            <person name="Sievert S."/>
            <person name="Kerfeld C."/>
            <person name="Freyermuth S."/>
            <person name="Dobrinski K."/>
            <person name="Boller A."/>
            <person name="Fitzpatrick K."/>
            <person name="Thoma P."/>
            <person name="Moore J."/>
            <person name="Richardson P."/>
        </authorList>
    </citation>
    <scope>NUCLEOTIDE SEQUENCE</scope>
    <source>
        <strain evidence="9">XCL-2</strain>
    </source>
</reference>
<name>Q31F49_HYDCU</name>
<comment type="subcellular location">
    <subcellularLocation>
        <location evidence="1">Cell membrane</location>
        <topology evidence="1">Multi-pass membrane protein</topology>
    </subcellularLocation>
</comment>
<dbReference type="eggNOG" id="COG2891">
    <property type="taxonomic scope" value="Bacteria"/>
</dbReference>
<protein>
    <submittedName>
        <fullName evidence="9">Rod shape-determining protein MreD</fullName>
    </submittedName>
</protein>
<feature type="transmembrane region" description="Helical" evidence="8">
    <location>
        <begin position="79"/>
        <end position="98"/>
    </location>
</feature>
<dbReference type="HOGENOM" id="CLU_119315_0_0_6"/>